<evidence type="ECO:0000256" key="3">
    <source>
        <dbReference type="ARBA" id="ARBA00022679"/>
    </source>
</evidence>
<proteinExistence type="predicted"/>
<dbReference type="EMBL" id="MW314841">
    <property type="protein sequence ID" value="QQZ01307.1"/>
    <property type="molecule type" value="Genomic_RNA"/>
</dbReference>
<name>A0A7U1GII8_9VIRU</name>
<evidence type="ECO:0000313" key="8">
    <source>
        <dbReference type="EMBL" id="QQZ01307.1"/>
    </source>
</evidence>
<dbReference type="EC" id="2.7.7.48" evidence="1 7"/>
<keyword evidence="7" id="KW-0693">Viral RNA replication</keyword>
<keyword evidence="4 7" id="KW-0548">Nucleotidyltransferase</keyword>
<dbReference type="InterPro" id="IPR043502">
    <property type="entry name" value="DNA/RNA_pol_sf"/>
</dbReference>
<reference evidence="8" key="1">
    <citation type="submission" date="2020-12" db="EMBL/GenBank/DDBJ databases">
        <authorList>
            <person name="Qin K."/>
            <person name="Le L."/>
            <person name="Du H."/>
            <person name="Tao X.J."/>
            <person name="Bai Z.S."/>
            <person name="Kun Z.Z."/>
            <person name="Yun L.Q."/>
        </authorList>
    </citation>
    <scope>NUCLEOTIDE SEQUENCE</scope>
</reference>
<dbReference type="InterPro" id="IPR001795">
    <property type="entry name" value="RNA-dir_pol_luteovirus"/>
</dbReference>
<organism evidence="8">
    <name type="scientific">Beauveria bassiana chrysovirus 2</name>
    <dbReference type="NCBI Taxonomy" id="2810134"/>
    <lineage>
        <taxon>Viruses</taxon>
        <taxon>Riboviria</taxon>
        <taxon>Orthornavirae</taxon>
        <taxon>Duplornaviricota</taxon>
        <taxon>Chrymotiviricetes</taxon>
        <taxon>Ghabrivirales</taxon>
        <taxon>Alphatotivirineae</taxon>
        <taxon>Chrysoviridae</taxon>
        <taxon>Chrysovirus</taxon>
    </lineage>
</organism>
<dbReference type="GO" id="GO:0003723">
    <property type="term" value="F:RNA binding"/>
    <property type="evidence" value="ECO:0007669"/>
    <property type="project" value="InterPro"/>
</dbReference>
<protein>
    <recommendedName>
        <fullName evidence="1 7">RNA-directed RNA polymerase</fullName>
        <ecNumber evidence="1 7">2.7.7.48</ecNumber>
    </recommendedName>
</protein>
<dbReference type="SUPFAM" id="SSF56672">
    <property type="entry name" value="DNA/RNA polymerases"/>
    <property type="match status" value="1"/>
</dbReference>
<sequence length="1115" mass="123748">MVSVPTMAASYTSESGARRTLLRYERGHQRTKWNLQAVVIPMLGGKTSMAEQFSGYDIDEMVVGHKPLRCDEEWNTMIDAREDAFFYDQRQSYVTANSIMLSRARRFLAAFQGDCNSQVLYVHTAEMAVALGAQVVFCGSVAPAAVRASTRAQRMDDDELTRSVRLAGEQAEANRTFCNRHDLPYPKEYTSYRELGAAVRRVLTDMRLLNLDARSRAQYDCLRTATSVKEELDVAYNLCCDPTYQPWLRAVAARVLERYLGAALPEEAAACNSYATWARIILAAEQHRLPELELRDTERSWSEQFPYGPGNARFALIRIADWLRGCTKDSGEYVWFRQLMNRTDCTYERAACTAIMGDIFWYVAPELGRFAKLLPMGSLSPTVYAEVAKAIHAAVRGSRTMLGVELTTLGVSLCEYWDCLAGRYLGAGDMAKEIADRTADQEPRVYMAADGTKSAEVFGAVFAEEVRQLLFTAINDGGARMRAASEVTESFSTFLDYRKKWVRPGSVTGGPKADLYLTAVKSREEQVCDLADDIASMGTYVLQRVRLNKAATFEFKEFPDLVRGVLRDYVPNSFTRYFIKNEIGKPAGRALFPSHVTHYVVGQFVLYLLMKGLPLENVRLTTGPEDVMNDHTVWAAAREFTVGLMLDYDNFNEKHEFRDMQMIINELKGLYRVAGVLNSDIAAMIDWVVEAYDRTVLEYEDQLFVFGHGMLSGQAPTSAINNIINGANKRVIRRQVADLTGLSVMTNRTSGGDDVAAETNTLYEAAVIIAVGQHMNFAFSTHKQLISSGFYEFFRLMTDSTGVYGSLPRALGSICSGQWSNSIKAKFVDPAAKLGSIVEMTRKLTRRAACDMTFMDKICRVAFEKWATFGEKKLVAGYIHGTRNAGGLGIPMADGSILEIDPITVPEADEVQVTGMPYDASLVAASDQVAAALPIVGAAFVEDAVTLAKRMSANVFKANVAAMEGAGAAQAIGGWAGPDKVTIRQRKNIPIIPRHERAVGKEGFTIPYERHRMAVRDMEKAGSRYDSLCSAVRGRGRRRLAERIALDTGVDADRLYYWKEELTLYGCGTILLTEDYYSLAQVLAVVTSPEVDDDSMSLTLARYAMALDSAGVLSY</sequence>
<dbReference type="GO" id="GO:0003968">
    <property type="term" value="F:RNA-directed RNA polymerase activity"/>
    <property type="evidence" value="ECO:0007669"/>
    <property type="project" value="UniProtKB-KW"/>
</dbReference>
<accession>A0A7U1GII8</accession>
<dbReference type="Pfam" id="PF02123">
    <property type="entry name" value="RdRP_4"/>
    <property type="match status" value="1"/>
</dbReference>
<keyword evidence="2 7" id="KW-0696">RNA-directed RNA polymerase</keyword>
<comment type="catalytic activity">
    <reaction evidence="6 7">
        <text>RNA(n) + a ribonucleoside 5'-triphosphate = RNA(n+1) + diphosphate</text>
        <dbReference type="Rhea" id="RHEA:21248"/>
        <dbReference type="Rhea" id="RHEA-COMP:14527"/>
        <dbReference type="Rhea" id="RHEA-COMP:17342"/>
        <dbReference type="ChEBI" id="CHEBI:33019"/>
        <dbReference type="ChEBI" id="CHEBI:61557"/>
        <dbReference type="ChEBI" id="CHEBI:140395"/>
        <dbReference type="EC" id="2.7.7.48"/>
    </reaction>
</comment>
<keyword evidence="3 7" id="KW-0808">Transferase</keyword>
<evidence type="ECO:0000256" key="6">
    <source>
        <dbReference type="ARBA" id="ARBA00048744"/>
    </source>
</evidence>
<evidence type="ECO:0000256" key="1">
    <source>
        <dbReference type="ARBA" id="ARBA00012494"/>
    </source>
</evidence>
<dbReference type="GO" id="GO:0000166">
    <property type="term" value="F:nucleotide binding"/>
    <property type="evidence" value="ECO:0007669"/>
    <property type="project" value="UniProtKB-KW"/>
</dbReference>
<evidence type="ECO:0000256" key="7">
    <source>
        <dbReference type="RuleBase" id="RU364050"/>
    </source>
</evidence>
<evidence type="ECO:0000256" key="5">
    <source>
        <dbReference type="ARBA" id="ARBA00022741"/>
    </source>
</evidence>
<evidence type="ECO:0000256" key="2">
    <source>
        <dbReference type="ARBA" id="ARBA00022484"/>
    </source>
</evidence>
<dbReference type="GO" id="GO:0006351">
    <property type="term" value="P:DNA-templated transcription"/>
    <property type="evidence" value="ECO:0007669"/>
    <property type="project" value="InterPro"/>
</dbReference>
<evidence type="ECO:0000256" key="4">
    <source>
        <dbReference type="ARBA" id="ARBA00022695"/>
    </source>
</evidence>
<keyword evidence="5 7" id="KW-0547">Nucleotide-binding</keyword>